<comment type="caution">
    <text evidence="1">The sequence shown here is derived from an EMBL/GenBank/DDBJ whole genome shotgun (WGS) entry which is preliminary data.</text>
</comment>
<protein>
    <submittedName>
        <fullName evidence="1">Uncharacterized protein</fullName>
    </submittedName>
</protein>
<reference evidence="3 4" key="1">
    <citation type="submission" date="2019-05" db="EMBL/GenBank/DDBJ databases">
        <title>Emergence of the Ug99 lineage of the wheat stem rust pathogen through somatic hybridization.</title>
        <authorList>
            <person name="Li F."/>
            <person name="Upadhyaya N.M."/>
            <person name="Sperschneider J."/>
            <person name="Matny O."/>
            <person name="Nguyen-Phuc H."/>
            <person name="Mago R."/>
            <person name="Raley C."/>
            <person name="Miller M.E."/>
            <person name="Silverstein K.A.T."/>
            <person name="Henningsen E."/>
            <person name="Hirsch C.D."/>
            <person name="Visser B."/>
            <person name="Pretorius Z.A."/>
            <person name="Steffenson B.J."/>
            <person name="Schwessinger B."/>
            <person name="Dodds P.N."/>
            <person name="Figueroa M."/>
        </authorList>
    </citation>
    <scope>NUCLEOTIDE SEQUENCE [LARGE SCALE GENOMIC DNA]</scope>
    <source>
        <strain evidence="1">21-0</strain>
        <strain evidence="2 4">Ug99</strain>
    </source>
</reference>
<organism evidence="1 3">
    <name type="scientific">Puccinia graminis f. sp. tritici</name>
    <dbReference type="NCBI Taxonomy" id="56615"/>
    <lineage>
        <taxon>Eukaryota</taxon>
        <taxon>Fungi</taxon>
        <taxon>Dikarya</taxon>
        <taxon>Basidiomycota</taxon>
        <taxon>Pucciniomycotina</taxon>
        <taxon>Pucciniomycetes</taxon>
        <taxon>Pucciniales</taxon>
        <taxon>Pucciniaceae</taxon>
        <taxon>Puccinia</taxon>
    </lineage>
</organism>
<keyword evidence="3" id="KW-1185">Reference proteome</keyword>
<evidence type="ECO:0000313" key="3">
    <source>
        <dbReference type="Proteomes" id="UP000324748"/>
    </source>
</evidence>
<dbReference type="Proteomes" id="UP000324748">
    <property type="component" value="Unassembled WGS sequence"/>
</dbReference>
<gene>
    <name evidence="1" type="ORF">PGT21_029489</name>
    <name evidence="2" type="ORF">PGTUg99_031461</name>
</gene>
<evidence type="ECO:0000313" key="2">
    <source>
        <dbReference type="EMBL" id="KAA1121539.1"/>
    </source>
</evidence>
<sequence length="141" mass="15824">MAYFIIKSSTSSTSAGDIRRASVFERLGPRINSTINTRRYKAAFLQRVRLLLAAAEELVTSRWKAWIPLRYQAPQCSPSYDAHMTCQLVEDESRDELRRASVAAAWKGPFESIPPKSVLLQGTRQLTEGVSLQKPDLTQAP</sequence>
<evidence type="ECO:0000313" key="1">
    <source>
        <dbReference type="EMBL" id="KAA1094768.1"/>
    </source>
</evidence>
<dbReference type="EMBL" id="VSWC01000079">
    <property type="protein sequence ID" value="KAA1094768.1"/>
    <property type="molecule type" value="Genomic_DNA"/>
</dbReference>
<dbReference type="Proteomes" id="UP000325313">
    <property type="component" value="Unassembled WGS sequence"/>
</dbReference>
<dbReference type="EMBL" id="VDEP01000238">
    <property type="protein sequence ID" value="KAA1121539.1"/>
    <property type="molecule type" value="Genomic_DNA"/>
</dbReference>
<dbReference type="AlphaFoldDB" id="A0A5B0P3S3"/>
<name>A0A5B0P3S3_PUCGR</name>
<proteinExistence type="predicted"/>
<evidence type="ECO:0000313" key="4">
    <source>
        <dbReference type="Proteomes" id="UP000325313"/>
    </source>
</evidence>
<accession>A0A5B0P3S3</accession>